<proteinExistence type="predicted"/>
<dbReference type="KEGG" id="run:DR864_25375"/>
<gene>
    <name evidence="2" type="ORF">DR864_25375</name>
</gene>
<reference evidence="2 3" key="1">
    <citation type="submission" date="2018-07" db="EMBL/GenBank/DDBJ databases">
        <title>Genome sequencing of Runella.</title>
        <authorList>
            <person name="Baek M.-G."/>
            <person name="Yi H."/>
        </authorList>
    </citation>
    <scope>NUCLEOTIDE SEQUENCE [LARGE SCALE GENOMIC DNA]</scope>
    <source>
        <strain evidence="2 3">HYN0085</strain>
    </source>
</reference>
<keyword evidence="3" id="KW-1185">Reference proteome</keyword>
<feature type="signal peptide" evidence="1">
    <location>
        <begin position="1"/>
        <end position="19"/>
    </location>
</feature>
<dbReference type="Proteomes" id="UP000251993">
    <property type="component" value="Chromosome"/>
</dbReference>
<organism evidence="2 3">
    <name type="scientific">Runella rosea</name>
    <dbReference type="NCBI Taxonomy" id="2259595"/>
    <lineage>
        <taxon>Bacteria</taxon>
        <taxon>Pseudomonadati</taxon>
        <taxon>Bacteroidota</taxon>
        <taxon>Cytophagia</taxon>
        <taxon>Cytophagales</taxon>
        <taxon>Spirosomataceae</taxon>
        <taxon>Runella</taxon>
    </lineage>
</organism>
<keyword evidence="1" id="KW-0732">Signal</keyword>
<evidence type="ECO:0000313" key="2">
    <source>
        <dbReference type="EMBL" id="AXE20826.1"/>
    </source>
</evidence>
<dbReference type="AlphaFoldDB" id="A0A344TQA5"/>
<protein>
    <submittedName>
        <fullName evidence="2">Uncharacterized protein</fullName>
    </submittedName>
</protein>
<name>A0A344TQA5_9BACT</name>
<dbReference type="EMBL" id="CP030850">
    <property type="protein sequence ID" value="AXE20826.1"/>
    <property type="molecule type" value="Genomic_DNA"/>
</dbReference>
<accession>A0A344TQA5</accession>
<evidence type="ECO:0000256" key="1">
    <source>
        <dbReference type="SAM" id="SignalP"/>
    </source>
</evidence>
<dbReference type="OrthoDB" id="664859at2"/>
<feature type="chain" id="PRO_5016948328" evidence="1">
    <location>
        <begin position="20"/>
        <end position="369"/>
    </location>
</feature>
<sequence>MKTLLTAMLCVSIFSHAFAQQLPGVLPGALDRHSKYSFELGKGNKMLAYARTVQDLQKFQNIDSVLILFAKEYKEIKSALAENTNSRIATYKLLENNQHQLDLTEQASGKQRFHFSAGAGEPLLIKDVQDTLLIIHTFLKPMKTKSAAVQLNEHLYFCLIVNRLEDIETLVQTGIVNAKIRQALQDVAKYPHHNLQKTGFRYNLTYGPDSDTPSFKTVETQNSPFIAIHPSVGLGAFRNQLVPNFQADFSFVPSKYGIIGYTLGWRGLFFTERNDITQRLGAQTNSFVHAGITIYDFRRPQSKRINTNHILFGIYLGHSVARRGDIFDKNTWNLSMTVATKGMFKIQPEIYFNGFFKNVMPGIRVQVGL</sequence>
<dbReference type="RefSeq" id="WP_114069587.1">
    <property type="nucleotide sequence ID" value="NZ_CP030850.1"/>
</dbReference>
<evidence type="ECO:0000313" key="3">
    <source>
        <dbReference type="Proteomes" id="UP000251993"/>
    </source>
</evidence>